<dbReference type="GO" id="GO:0006011">
    <property type="term" value="P:UDP-alpha-D-glucose metabolic process"/>
    <property type="evidence" value="ECO:0007669"/>
    <property type="project" value="InterPro"/>
</dbReference>
<dbReference type="GO" id="GO:0003983">
    <property type="term" value="F:UTP:glucose-1-phosphate uridylyltransferase activity"/>
    <property type="evidence" value="ECO:0007669"/>
    <property type="project" value="UniProtKB-EC"/>
</dbReference>
<dbReference type="PANTHER" id="PTHR43197:SF1">
    <property type="entry name" value="UTP--GLUCOSE-1-PHOSPHATE URIDYLYLTRANSFERASE"/>
    <property type="match status" value="1"/>
</dbReference>
<evidence type="ECO:0000256" key="3">
    <source>
        <dbReference type="ARBA" id="ARBA00022679"/>
    </source>
</evidence>
<dbReference type="Pfam" id="PF00483">
    <property type="entry name" value="NTP_transferase"/>
    <property type="match status" value="1"/>
</dbReference>
<dbReference type="InterPro" id="IPR029044">
    <property type="entry name" value="Nucleotide-diphossugar_trans"/>
</dbReference>
<dbReference type="EC" id="2.7.7.9" evidence="2"/>
<gene>
    <name evidence="7" type="ORF">A3C04_02705</name>
</gene>
<evidence type="ECO:0000256" key="2">
    <source>
        <dbReference type="ARBA" id="ARBA00012415"/>
    </source>
</evidence>
<reference evidence="7 8" key="1">
    <citation type="journal article" date="2016" name="Nat. Commun.">
        <title>Thousands of microbial genomes shed light on interconnected biogeochemical processes in an aquifer system.</title>
        <authorList>
            <person name="Anantharaman K."/>
            <person name="Brown C.T."/>
            <person name="Hug L.A."/>
            <person name="Sharon I."/>
            <person name="Castelle C.J."/>
            <person name="Probst A.J."/>
            <person name="Thomas B.C."/>
            <person name="Singh A."/>
            <person name="Wilkins M.J."/>
            <person name="Karaoz U."/>
            <person name="Brodie E.L."/>
            <person name="Williams K.H."/>
            <person name="Hubbard S.S."/>
            <person name="Banfield J.F."/>
        </authorList>
    </citation>
    <scope>NUCLEOTIDE SEQUENCE [LARGE SCALE GENOMIC DNA]</scope>
</reference>
<evidence type="ECO:0000256" key="4">
    <source>
        <dbReference type="ARBA" id="ARBA00022695"/>
    </source>
</evidence>
<dbReference type="AlphaFoldDB" id="A0A1G2QY86"/>
<keyword evidence="4" id="KW-0548">Nucleotidyltransferase</keyword>
<dbReference type="PANTHER" id="PTHR43197">
    <property type="entry name" value="UTP--GLUCOSE-1-PHOSPHATE URIDYLYLTRANSFERASE"/>
    <property type="match status" value="1"/>
</dbReference>
<comment type="similarity">
    <text evidence="1">Belongs to the UDPGP type 2 family.</text>
</comment>
<keyword evidence="3" id="KW-0808">Transferase</keyword>
<evidence type="ECO:0000259" key="6">
    <source>
        <dbReference type="Pfam" id="PF00483"/>
    </source>
</evidence>
<name>A0A1G2QY86_9BACT</name>
<evidence type="ECO:0000313" key="8">
    <source>
        <dbReference type="Proteomes" id="UP000178092"/>
    </source>
</evidence>
<evidence type="ECO:0000256" key="5">
    <source>
        <dbReference type="ARBA" id="ARBA00048128"/>
    </source>
</evidence>
<proteinExistence type="inferred from homology"/>
<dbReference type="InterPro" id="IPR005771">
    <property type="entry name" value="GalU_uridylyltTrfase_bac/arc"/>
</dbReference>
<evidence type="ECO:0000256" key="1">
    <source>
        <dbReference type="ARBA" id="ARBA00006890"/>
    </source>
</evidence>
<accession>A0A1G2QY86</accession>
<evidence type="ECO:0000313" key="7">
    <source>
        <dbReference type="EMBL" id="OHA65483.1"/>
    </source>
</evidence>
<organism evidence="7 8">
    <name type="scientific">Candidatus Wildermuthbacteria bacterium RIFCSPHIGHO2_02_FULL_45_25</name>
    <dbReference type="NCBI Taxonomy" id="1802450"/>
    <lineage>
        <taxon>Bacteria</taxon>
        <taxon>Candidatus Wildermuthiibacteriota</taxon>
    </lineage>
</organism>
<feature type="domain" description="Nucleotidyl transferase" evidence="6">
    <location>
        <begin position="6"/>
        <end position="267"/>
    </location>
</feature>
<dbReference type="EMBL" id="MHTV01000044">
    <property type="protein sequence ID" value="OHA65483.1"/>
    <property type="molecule type" value="Genomic_DNA"/>
</dbReference>
<comment type="catalytic activity">
    <reaction evidence="5">
        <text>alpha-D-glucose 1-phosphate + UTP + H(+) = UDP-alpha-D-glucose + diphosphate</text>
        <dbReference type="Rhea" id="RHEA:19889"/>
        <dbReference type="ChEBI" id="CHEBI:15378"/>
        <dbReference type="ChEBI" id="CHEBI:33019"/>
        <dbReference type="ChEBI" id="CHEBI:46398"/>
        <dbReference type="ChEBI" id="CHEBI:58601"/>
        <dbReference type="ChEBI" id="CHEBI:58885"/>
        <dbReference type="EC" id="2.7.7.9"/>
    </reaction>
</comment>
<sequence length="291" mass="32580">MSEVRKAIIPLAGLGTRLLPLSKAFPKELFPLVDRPLLHYAIAEAKEAGVEEIIFVAGASKKAISDYLKRSLQLEKLLEEHGKKDLLEDLRSIEELMAGLNVSYVTDKPLGDGHAVLQAKKLVGDAPCFILYPDDVIDAKIACARQLEQVFRTSKKPTLALFRLPLEKLSSYGVVATDKMANRLHKIRKIVEKPAAGTAPSSFALAGRSIITPDVFYYLKKTKPNKKGEVSLTETFAEMVKDGKIIYGYECEGKWLECGNIQEWIKSFCYLACRHPKYGKEVRAFLHEERL</sequence>
<protein>
    <recommendedName>
        <fullName evidence="2">UTP--glucose-1-phosphate uridylyltransferase</fullName>
        <ecNumber evidence="2">2.7.7.9</ecNumber>
    </recommendedName>
</protein>
<dbReference type="SUPFAM" id="SSF53448">
    <property type="entry name" value="Nucleotide-diphospho-sugar transferases"/>
    <property type="match status" value="1"/>
</dbReference>
<comment type="caution">
    <text evidence="7">The sequence shown here is derived from an EMBL/GenBank/DDBJ whole genome shotgun (WGS) entry which is preliminary data.</text>
</comment>
<dbReference type="InterPro" id="IPR005835">
    <property type="entry name" value="NTP_transferase_dom"/>
</dbReference>
<dbReference type="Gene3D" id="3.90.550.10">
    <property type="entry name" value="Spore Coat Polysaccharide Biosynthesis Protein SpsA, Chain A"/>
    <property type="match status" value="1"/>
</dbReference>
<dbReference type="Proteomes" id="UP000178092">
    <property type="component" value="Unassembled WGS sequence"/>
</dbReference>